<evidence type="ECO:0000256" key="4">
    <source>
        <dbReference type="ARBA" id="ARBA00022475"/>
    </source>
</evidence>
<dbReference type="InterPro" id="IPR040690">
    <property type="entry name" value="FtsX_ECD"/>
</dbReference>
<protein>
    <recommendedName>
        <fullName evidence="3 10">Cell division protein FtsX</fullName>
    </recommendedName>
</protein>
<evidence type="ECO:0000256" key="7">
    <source>
        <dbReference type="ARBA" id="ARBA00022989"/>
    </source>
</evidence>
<dbReference type="PANTHER" id="PTHR47755:SF1">
    <property type="entry name" value="CELL DIVISION PROTEIN FTSX"/>
    <property type="match status" value="1"/>
</dbReference>
<feature type="domain" description="FtsX extracellular" evidence="13">
    <location>
        <begin position="57"/>
        <end position="145"/>
    </location>
</feature>
<evidence type="ECO:0000256" key="5">
    <source>
        <dbReference type="ARBA" id="ARBA00022618"/>
    </source>
</evidence>
<dbReference type="Pfam" id="PF18075">
    <property type="entry name" value="FtsX_ECD"/>
    <property type="match status" value="1"/>
</dbReference>
<name>A0A1G2PHV7_9BACT</name>
<feature type="transmembrane region" description="Helical" evidence="11">
    <location>
        <begin position="175"/>
        <end position="203"/>
    </location>
</feature>
<feature type="transmembrane region" description="Helical" evidence="11">
    <location>
        <begin position="224"/>
        <end position="251"/>
    </location>
</feature>
<dbReference type="Proteomes" id="UP000177629">
    <property type="component" value="Unassembled WGS sequence"/>
</dbReference>
<evidence type="ECO:0000256" key="10">
    <source>
        <dbReference type="PIRNR" id="PIRNR003097"/>
    </source>
</evidence>
<evidence type="ECO:0000313" key="15">
    <source>
        <dbReference type="Proteomes" id="UP000177629"/>
    </source>
</evidence>
<dbReference type="PANTHER" id="PTHR47755">
    <property type="entry name" value="CELL DIVISION PROTEIN FTSX"/>
    <property type="match status" value="1"/>
</dbReference>
<dbReference type="Pfam" id="PF02687">
    <property type="entry name" value="FtsX"/>
    <property type="match status" value="1"/>
</dbReference>
<feature type="transmembrane region" description="Helical" evidence="11">
    <location>
        <begin position="20"/>
        <end position="46"/>
    </location>
</feature>
<evidence type="ECO:0000313" key="14">
    <source>
        <dbReference type="EMBL" id="OHA47928.1"/>
    </source>
</evidence>
<evidence type="ECO:0000256" key="2">
    <source>
        <dbReference type="ARBA" id="ARBA00007379"/>
    </source>
</evidence>
<dbReference type="AlphaFoldDB" id="A0A1G2PHV7"/>
<comment type="subcellular location">
    <subcellularLocation>
        <location evidence="1">Cell membrane</location>
        <topology evidence="1">Multi-pass membrane protein</topology>
    </subcellularLocation>
</comment>
<proteinExistence type="inferred from homology"/>
<comment type="similarity">
    <text evidence="2 10">Belongs to the ABC-4 integral membrane protein family. FtsX subfamily.</text>
</comment>
<dbReference type="STRING" id="1802362.A2806_02725"/>
<feature type="domain" description="ABC3 transporter permease C-terminal" evidence="12">
    <location>
        <begin position="179"/>
        <end position="299"/>
    </location>
</feature>
<evidence type="ECO:0000256" key="8">
    <source>
        <dbReference type="ARBA" id="ARBA00023136"/>
    </source>
</evidence>
<reference evidence="14 15" key="1">
    <citation type="journal article" date="2016" name="Nat. Commun.">
        <title>Thousands of microbial genomes shed light on interconnected biogeochemical processes in an aquifer system.</title>
        <authorList>
            <person name="Anantharaman K."/>
            <person name="Brown C.T."/>
            <person name="Hug L.A."/>
            <person name="Sharon I."/>
            <person name="Castelle C.J."/>
            <person name="Probst A.J."/>
            <person name="Thomas B.C."/>
            <person name="Singh A."/>
            <person name="Wilkins M.J."/>
            <person name="Karaoz U."/>
            <person name="Brodie E.L."/>
            <person name="Williams K.H."/>
            <person name="Hubbard S.S."/>
            <person name="Banfield J.F."/>
        </authorList>
    </citation>
    <scope>NUCLEOTIDE SEQUENCE [LARGE SCALE GENOMIC DNA]</scope>
</reference>
<sequence>MLTFFRILKTGTVSFWRNIWLTSATVSVLTLSLSVALGILLLSIVAQSAIAEIENKVEISVYFVLDADESDILSVRDSLEGFASVKAVSYVSREEALERFKSRHQDSEAIQAALTELGDNPLSASLAVRATDPDAYAAIASFVEGRFANIIDKVNYQETKPIIERLFAVTNAVRLAGIVLGAILFVIAGLISFNTVRLAIFSFRDEIAIMRLVGASNWFIRGPFLVEGVLTGLAAAGVTFALFVGVTQLVADPVYRFVSGIQLDTYYLANWVQFLTFAVVLGVVTSAASSFVAVRRYLKI</sequence>
<keyword evidence="4 10" id="KW-1003">Cell membrane</keyword>
<evidence type="ECO:0000259" key="13">
    <source>
        <dbReference type="Pfam" id="PF18075"/>
    </source>
</evidence>
<keyword evidence="8 10" id="KW-0472">Membrane</keyword>
<feature type="transmembrane region" description="Helical" evidence="11">
    <location>
        <begin position="271"/>
        <end position="294"/>
    </location>
</feature>
<comment type="caution">
    <text evidence="14">The sequence shown here is derived from an EMBL/GenBank/DDBJ whole genome shotgun (WGS) entry which is preliminary data.</text>
</comment>
<evidence type="ECO:0000256" key="1">
    <source>
        <dbReference type="ARBA" id="ARBA00004651"/>
    </source>
</evidence>
<dbReference type="EMBL" id="MHSS01000012">
    <property type="protein sequence ID" value="OHA47928.1"/>
    <property type="molecule type" value="Genomic_DNA"/>
</dbReference>
<accession>A0A1G2PHV7</accession>
<dbReference type="InterPro" id="IPR004513">
    <property type="entry name" value="FtsX"/>
</dbReference>
<gene>
    <name evidence="14" type="ORF">A2806_02725</name>
</gene>
<dbReference type="InterPro" id="IPR003838">
    <property type="entry name" value="ABC3_permease_C"/>
</dbReference>
<evidence type="ECO:0000259" key="12">
    <source>
        <dbReference type="Pfam" id="PF02687"/>
    </source>
</evidence>
<evidence type="ECO:0000256" key="11">
    <source>
        <dbReference type="SAM" id="Phobius"/>
    </source>
</evidence>
<keyword evidence="7 11" id="KW-1133">Transmembrane helix</keyword>
<evidence type="ECO:0000256" key="6">
    <source>
        <dbReference type="ARBA" id="ARBA00022692"/>
    </source>
</evidence>
<dbReference type="GO" id="GO:0005886">
    <property type="term" value="C:plasma membrane"/>
    <property type="evidence" value="ECO:0007669"/>
    <property type="project" value="UniProtKB-SubCell"/>
</dbReference>
<evidence type="ECO:0000256" key="9">
    <source>
        <dbReference type="ARBA" id="ARBA00023306"/>
    </source>
</evidence>
<keyword evidence="6 11" id="KW-0812">Transmembrane</keyword>
<dbReference type="PIRSF" id="PIRSF003097">
    <property type="entry name" value="FtsX"/>
    <property type="match status" value="1"/>
</dbReference>
<evidence type="ECO:0000256" key="3">
    <source>
        <dbReference type="ARBA" id="ARBA00021907"/>
    </source>
</evidence>
<keyword evidence="9 10" id="KW-0131">Cell cycle</keyword>
<organism evidence="14 15">
    <name type="scientific">Candidatus Terrybacteria bacterium RIFCSPHIGHO2_01_FULL_48_17</name>
    <dbReference type="NCBI Taxonomy" id="1802362"/>
    <lineage>
        <taxon>Bacteria</taxon>
        <taxon>Candidatus Terryibacteriota</taxon>
    </lineage>
</organism>
<keyword evidence="5 10" id="KW-0132">Cell division</keyword>
<dbReference type="Gene3D" id="3.30.70.3040">
    <property type="match status" value="1"/>
</dbReference>
<dbReference type="GO" id="GO:0051301">
    <property type="term" value="P:cell division"/>
    <property type="evidence" value="ECO:0007669"/>
    <property type="project" value="UniProtKB-KW"/>
</dbReference>